<accession>A0A4Q7NRI8</accession>
<reference evidence="1 2" key="1">
    <citation type="submission" date="2019-02" db="EMBL/GenBank/DDBJ databases">
        <title>Genomic Encyclopedia of Type Strains, Phase IV (KMG-IV): sequencing the most valuable type-strain genomes for metagenomic binning, comparative biology and taxonomic classification.</title>
        <authorList>
            <person name="Goeker M."/>
        </authorList>
    </citation>
    <scope>NUCLEOTIDE SEQUENCE [LARGE SCALE GENOMIC DNA]</scope>
    <source>
        <strain evidence="1 2">DSM 45622</strain>
    </source>
</reference>
<proteinExistence type="predicted"/>
<keyword evidence="2" id="KW-1185">Reference proteome</keyword>
<organism evidence="1 2">
    <name type="scientific">Motilibacter rhizosphaerae</name>
    <dbReference type="NCBI Taxonomy" id="598652"/>
    <lineage>
        <taxon>Bacteria</taxon>
        <taxon>Bacillati</taxon>
        <taxon>Actinomycetota</taxon>
        <taxon>Actinomycetes</taxon>
        <taxon>Motilibacterales</taxon>
        <taxon>Motilibacteraceae</taxon>
        <taxon>Motilibacter</taxon>
    </lineage>
</organism>
<dbReference type="OrthoDB" id="3288278at2"/>
<protein>
    <submittedName>
        <fullName evidence="1">Uncharacterized protein</fullName>
    </submittedName>
</protein>
<comment type="caution">
    <text evidence="1">The sequence shown here is derived from an EMBL/GenBank/DDBJ whole genome shotgun (WGS) entry which is preliminary data.</text>
</comment>
<dbReference type="RefSeq" id="WP_130492256.1">
    <property type="nucleotide sequence ID" value="NZ_SGXD01000002.1"/>
</dbReference>
<name>A0A4Q7NRI8_9ACTN</name>
<dbReference type="Proteomes" id="UP000293638">
    <property type="component" value="Unassembled WGS sequence"/>
</dbReference>
<evidence type="ECO:0000313" key="2">
    <source>
        <dbReference type="Proteomes" id="UP000293638"/>
    </source>
</evidence>
<evidence type="ECO:0000313" key="1">
    <source>
        <dbReference type="EMBL" id="RZS89686.1"/>
    </source>
</evidence>
<sequence length="262" mass="28347">MPQDQDQERQPDEVLPQSEQAWRALMAVASPRERASVLERIAGELIPMISRPLLRNAAQDAVRLRAEALRRNEPDSDDADAARARLNATLEHMRQRQDFEVEPAARVVVDLTSRDLGVGLTGVQEMLGPGYVLEVALPAIETRGLDRQLLVGLVGSGLEMEEAVQIAASLGPYSWWPRSMRANILSFLQEGADVESVVRCFSDLAFGKLTPGQQRAAMTLLRRGDVGQGMDGVAIAAAVRGITLSTSPGSTAPRGASSRRSA</sequence>
<gene>
    <name evidence="1" type="ORF">EV189_1457</name>
</gene>
<dbReference type="AlphaFoldDB" id="A0A4Q7NRI8"/>
<dbReference type="EMBL" id="SGXD01000002">
    <property type="protein sequence ID" value="RZS89686.1"/>
    <property type="molecule type" value="Genomic_DNA"/>
</dbReference>